<organism evidence="1 2">
    <name type="scientific">Helicostylum pulchrum</name>
    <dbReference type="NCBI Taxonomy" id="562976"/>
    <lineage>
        <taxon>Eukaryota</taxon>
        <taxon>Fungi</taxon>
        <taxon>Fungi incertae sedis</taxon>
        <taxon>Mucoromycota</taxon>
        <taxon>Mucoromycotina</taxon>
        <taxon>Mucoromycetes</taxon>
        <taxon>Mucorales</taxon>
        <taxon>Mucorineae</taxon>
        <taxon>Mucoraceae</taxon>
        <taxon>Helicostylum</taxon>
    </lineage>
</organism>
<comment type="caution">
    <text evidence="1">The sequence shown here is derived from an EMBL/GenBank/DDBJ whole genome shotgun (WGS) entry which is preliminary data.</text>
</comment>
<accession>A0ABP9Y1E4</accession>
<dbReference type="Proteomes" id="UP001476247">
    <property type="component" value="Unassembled WGS sequence"/>
</dbReference>
<evidence type="ECO:0000313" key="2">
    <source>
        <dbReference type="Proteomes" id="UP001476247"/>
    </source>
</evidence>
<gene>
    <name evidence="1" type="ORF">HPULCUR_006192</name>
</gene>
<keyword evidence="2" id="KW-1185">Reference proteome</keyword>
<proteinExistence type="predicted"/>
<sequence>MNLNSQKLNEKVLKNQENDAVDLLALPTKKEIEEMTVGHDESHIQIKFVTADNVTQVRALKIDEHYWPTWHIKKDEGSSLGWKMTFSS</sequence>
<name>A0ABP9Y1E4_9FUNG</name>
<evidence type="ECO:0000313" key="1">
    <source>
        <dbReference type="EMBL" id="GAA5800756.1"/>
    </source>
</evidence>
<protein>
    <submittedName>
        <fullName evidence="1">Uncharacterized protein</fullName>
    </submittedName>
</protein>
<dbReference type="EMBL" id="BAABUJ010000016">
    <property type="protein sequence ID" value="GAA5800756.1"/>
    <property type="molecule type" value="Genomic_DNA"/>
</dbReference>
<reference evidence="1 2" key="1">
    <citation type="submission" date="2024-04" db="EMBL/GenBank/DDBJ databases">
        <title>genome sequences of Mucor flavus KT1a and Helicostylum pulchrum KT1b strains isolation_sourced from the surface of a dry-aged beef.</title>
        <authorList>
            <person name="Toyotome T."/>
            <person name="Hosono M."/>
            <person name="Torimaru M."/>
            <person name="Fukuda K."/>
            <person name="Mikami N."/>
        </authorList>
    </citation>
    <scope>NUCLEOTIDE SEQUENCE [LARGE SCALE GENOMIC DNA]</scope>
    <source>
        <strain evidence="1 2">KT1b</strain>
    </source>
</reference>